<accession>A0ABS4ID93</accession>
<dbReference type="EMBL" id="JAGGKX010000003">
    <property type="protein sequence ID" value="MBP1968913.1"/>
    <property type="molecule type" value="Genomic_DNA"/>
</dbReference>
<reference evidence="1 2" key="1">
    <citation type="submission" date="2021-03" db="EMBL/GenBank/DDBJ databases">
        <title>Genomic Encyclopedia of Type Strains, Phase IV (KMG-IV): sequencing the most valuable type-strain genomes for metagenomic binning, comparative biology and taxonomic classification.</title>
        <authorList>
            <person name="Goeker M."/>
        </authorList>
    </citation>
    <scope>NUCLEOTIDE SEQUENCE [LARGE SCALE GENOMIC DNA]</scope>
    <source>
        <strain evidence="1 2">DSM 25609</strain>
    </source>
</reference>
<dbReference type="Proteomes" id="UP001519345">
    <property type="component" value="Unassembled WGS sequence"/>
</dbReference>
<name>A0ABS4ID93_9BACI</name>
<comment type="caution">
    <text evidence="1">The sequence shown here is derived from an EMBL/GenBank/DDBJ whole genome shotgun (WGS) entry which is preliminary data.</text>
</comment>
<proteinExistence type="predicted"/>
<keyword evidence="2" id="KW-1185">Reference proteome</keyword>
<protein>
    <submittedName>
        <fullName evidence="1">Uncharacterized protein</fullName>
    </submittedName>
</protein>
<organism evidence="1 2">
    <name type="scientific">Virgibacillus natechei</name>
    <dbReference type="NCBI Taxonomy" id="1216297"/>
    <lineage>
        <taxon>Bacteria</taxon>
        <taxon>Bacillati</taxon>
        <taxon>Bacillota</taxon>
        <taxon>Bacilli</taxon>
        <taxon>Bacillales</taxon>
        <taxon>Bacillaceae</taxon>
        <taxon>Virgibacillus</taxon>
    </lineage>
</organism>
<evidence type="ECO:0000313" key="2">
    <source>
        <dbReference type="Proteomes" id="UP001519345"/>
    </source>
</evidence>
<sequence length="53" mass="5797">MQDMMQMMINLGNQLDKLNELIAQNNQLLQSSNGQEDTKCVQGSGGGAVIVRM</sequence>
<evidence type="ECO:0000313" key="1">
    <source>
        <dbReference type="EMBL" id="MBP1968913.1"/>
    </source>
</evidence>
<dbReference type="RefSeq" id="WP_209462127.1">
    <property type="nucleotide sequence ID" value="NZ_CP110224.1"/>
</dbReference>
<gene>
    <name evidence="1" type="ORF">J2Z83_001007</name>
</gene>